<dbReference type="AlphaFoldDB" id="A0AA39WMT9"/>
<accession>A0AA39WMT9</accession>
<proteinExistence type="predicted"/>
<dbReference type="FunFam" id="1.20.1250.20:FF:001080">
    <property type="entry name" value="WGS project CABT00000000 data, contig 2.12"/>
    <property type="match status" value="1"/>
</dbReference>
<evidence type="ECO:0000256" key="5">
    <source>
        <dbReference type="ARBA" id="ARBA00023136"/>
    </source>
</evidence>
<dbReference type="Gene3D" id="1.20.1250.20">
    <property type="entry name" value="MFS general substrate transporter like domains"/>
    <property type="match status" value="1"/>
</dbReference>
<feature type="transmembrane region" description="Helical" evidence="6">
    <location>
        <begin position="20"/>
        <end position="36"/>
    </location>
</feature>
<dbReference type="PANTHER" id="PTHR19432">
    <property type="entry name" value="SUGAR TRANSPORTER"/>
    <property type="match status" value="1"/>
</dbReference>
<keyword evidence="3 6" id="KW-0812">Transmembrane</keyword>
<evidence type="ECO:0000313" key="8">
    <source>
        <dbReference type="Proteomes" id="UP001174934"/>
    </source>
</evidence>
<evidence type="ECO:0000256" key="6">
    <source>
        <dbReference type="SAM" id="Phobius"/>
    </source>
</evidence>
<keyword evidence="4 6" id="KW-1133">Transmembrane helix</keyword>
<feature type="transmembrane region" description="Helical" evidence="6">
    <location>
        <begin position="362"/>
        <end position="379"/>
    </location>
</feature>
<evidence type="ECO:0000256" key="3">
    <source>
        <dbReference type="ARBA" id="ARBA00022692"/>
    </source>
</evidence>
<dbReference type="EMBL" id="JAULSR010000005">
    <property type="protein sequence ID" value="KAK0618309.1"/>
    <property type="molecule type" value="Genomic_DNA"/>
</dbReference>
<sequence>MSTWTGQPSVRGSSETMRMFLLTCVSVGITFLHMGVEMTYCTPYLLSLGLTKGQTSMVWVAGPLSGMIVQPIIGVIADQSRSKWGRRRPIIALGSVIVALSLLTLGFTKEIVAAFVSDKQTARILTIILAVLCLYVVDFAINGVMSCARSLVVDTLPIQKQQEGAAWASRMGSLGHIIGYGMGAADLLQIFGTTLGDTQFKQLTVIAALGMLATSAITCWAVTERVLVSVRHDPRRAQGRFKVFRQIWSTLLTLPPRIRAICWAQFWSWIGWFPFLIYSSTWVGEIYFRFDVPAEVKGTKDALGDMGRIGSTALTVYSTVTFISAWILPPLVRAPEDDSFTHRPPASIARWVETLNKFKPDLLTAWFASHLIFAAAMALTPFAGSFRFATAIVAMCGIPWSVAMWAPTTFLGVEVNKLSGASDHSGALPNSGVAPYRRLSTASSIEMREIGDAEPGTTGSRSTGELSGVYFGILNIYTTIPQFISTFMSAMVFAVLEPGKSPELATDAHPSEHNDTEGTNAISVCMFIGAISSLAAAVATRKLRHV</sequence>
<dbReference type="SUPFAM" id="SSF103473">
    <property type="entry name" value="MFS general substrate transporter"/>
    <property type="match status" value="1"/>
</dbReference>
<dbReference type="Proteomes" id="UP001174934">
    <property type="component" value="Unassembled WGS sequence"/>
</dbReference>
<keyword evidence="5 6" id="KW-0472">Membrane</keyword>
<evidence type="ECO:0000256" key="1">
    <source>
        <dbReference type="ARBA" id="ARBA00004141"/>
    </source>
</evidence>
<keyword evidence="8" id="KW-1185">Reference proteome</keyword>
<keyword evidence="2" id="KW-0813">Transport</keyword>
<gene>
    <name evidence="7" type="ORF">B0T17DRAFT_495384</name>
</gene>
<feature type="transmembrane region" description="Helical" evidence="6">
    <location>
        <begin position="203"/>
        <end position="222"/>
    </location>
</feature>
<protein>
    <submittedName>
        <fullName evidence="7">Major facilitator superfamily domain-containing protein</fullName>
    </submittedName>
</protein>
<evidence type="ECO:0000256" key="4">
    <source>
        <dbReference type="ARBA" id="ARBA00022989"/>
    </source>
</evidence>
<reference evidence="7" key="1">
    <citation type="submission" date="2023-06" db="EMBL/GenBank/DDBJ databases">
        <title>Genome-scale phylogeny and comparative genomics of the fungal order Sordariales.</title>
        <authorList>
            <consortium name="Lawrence Berkeley National Laboratory"/>
            <person name="Hensen N."/>
            <person name="Bonometti L."/>
            <person name="Westerberg I."/>
            <person name="Brannstrom I.O."/>
            <person name="Guillou S."/>
            <person name="Cros-Aarteil S."/>
            <person name="Calhoun S."/>
            <person name="Haridas S."/>
            <person name="Kuo A."/>
            <person name="Mondo S."/>
            <person name="Pangilinan J."/>
            <person name="Riley R."/>
            <person name="LaButti K."/>
            <person name="Andreopoulos B."/>
            <person name="Lipzen A."/>
            <person name="Chen C."/>
            <person name="Yanf M."/>
            <person name="Daum C."/>
            <person name="Ng V."/>
            <person name="Clum A."/>
            <person name="Steindorff A."/>
            <person name="Ohm R."/>
            <person name="Martin F."/>
            <person name="Silar P."/>
            <person name="Natvig D."/>
            <person name="Lalanne C."/>
            <person name="Gautier V."/>
            <person name="Ament-velasquez S.L."/>
            <person name="Kruys A."/>
            <person name="Hutchinson M.I."/>
            <person name="Powell A.J."/>
            <person name="Barry K."/>
            <person name="Miller A.N."/>
            <person name="Grigoriev I.V."/>
            <person name="Debuchy R."/>
            <person name="Gladieux P."/>
            <person name="Thoren M.H."/>
            <person name="Johannesson H."/>
        </authorList>
    </citation>
    <scope>NUCLEOTIDE SEQUENCE</scope>
    <source>
        <strain evidence="7">SMH3391-2</strain>
    </source>
</reference>
<name>A0AA39WMT9_9PEZI</name>
<feature type="transmembrane region" description="Helical" evidence="6">
    <location>
        <begin position="266"/>
        <end position="288"/>
    </location>
</feature>
<feature type="transmembrane region" description="Helical" evidence="6">
    <location>
        <begin position="173"/>
        <end position="191"/>
    </location>
</feature>
<feature type="transmembrane region" description="Helical" evidence="6">
    <location>
        <begin position="521"/>
        <end position="540"/>
    </location>
</feature>
<dbReference type="GO" id="GO:0008506">
    <property type="term" value="F:sucrose:proton symporter activity"/>
    <property type="evidence" value="ECO:0007669"/>
    <property type="project" value="TreeGrafter"/>
</dbReference>
<dbReference type="PANTHER" id="PTHR19432:SF76">
    <property type="entry name" value="TRANSPORTER, PUTATIVE (EUROFUNG)-RELATED"/>
    <property type="match status" value="1"/>
</dbReference>
<dbReference type="InterPro" id="IPR036259">
    <property type="entry name" value="MFS_trans_sf"/>
</dbReference>
<feature type="transmembrane region" description="Helical" evidence="6">
    <location>
        <begin position="89"/>
        <end position="107"/>
    </location>
</feature>
<feature type="transmembrane region" description="Helical" evidence="6">
    <location>
        <begin position="127"/>
        <end position="152"/>
    </location>
</feature>
<dbReference type="GO" id="GO:0005886">
    <property type="term" value="C:plasma membrane"/>
    <property type="evidence" value="ECO:0007669"/>
    <property type="project" value="TreeGrafter"/>
</dbReference>
<dbReference type="Pfam" id="PF13347">
    <property type="entry name" value="MFS_2"/>
    <property type="match status" value="1"/>
</dbReference>
<feature type="transmembrane region" description="Helical" evidence="6">
    <location>
        <begin position="56"/>
        <end position="77"/>
    </location>
</feature>
<organism evidence="7 8">
    <name type="scientific">Bombardia bombarda</name>
    <dbReference type="NCBI Taxonomy" id="252184"/>
    <lineage>
        <taxon>Eukaryota</taxon>
        <taxon>Fungi</taxon>
        <taxon>Dikarya</taxon>
        <taxon>Ascomycota</taxon>
        <taxon>Pezizomycotina</taxon>
        <taxon>Sordariomycetes</taxon>
        <taxon>Sordariomycetidae</taxon>
        <taxon>Sordariales</taxon>
        <taxon>Lasiosphaeriaceae</taxon>
        <taxon>Bombardia</taxon>
    </lineage>
</organism>
<evidence type="ECO:0000313" key="7">
    <source>
        <dbReference type="EMBL" id="KAK0618309.1"/>
    </source>
</evidence>
<comment type="subcellular location">
    <subcellularLocation>
        <location evidence="1">Membrane</location>
        <topology evidence="1">Multi-pass membrane protein</topology>
    </subcellularLocation>
</comment>
<comment type="caution">
    <text evidence="7">The sequence shown here is derived from an EMBL/GenBank/DDBJ whole genome shotgun (WGS) entry which is preliminary data.</text>
</comment>
<evidence type="ECO:0000256" key="2">
    <source>
        <dbReference type="ARBA" id="ARBA00022448"/>
    </source>
</evidence>